<feature type="domain" description="SCP2" evidence="1">
    <location>
        <begin position="7"/>
        <end position="104"/>
    </location>
</feature>
<dbReference type="Gene3D" id="3.30.1050.10">
    <property type="entry name" value="SCP2 sterol-binding domain"/>
    <property type="match status" value="1"/>
</dbReference>
<dbReference type="AlphaFoldDB" id="A0A6U4KF50"/>
<dbReference type="SUPFAM" id="SSF55718">
    <property type="entry name" value="SCP-like"/>
    <property type="match status" value="1"/>
</dbReference>
<protein>
    <recommendedName>
        <fullName evidence="1">SCP2 domain-containing protein</fullName>
    </recommendedName>
</protein>
<organism evidence="2">
    <name type="scientific">Hemiselmis andersenii</name>
    <name type="common">Cryptophyte alga</name>
    <dbReference type="NCBI Taxonomy" id="464988"/>
    <lineage>
        <taxon>Eukaryota</taxon>
        <taxon>Cryptophyceae</taxon>
        <taxon>Cryptomonadales</taxon>
        <taxon>Hemiselmidaceae</taxon>
        <taxon>Hemiselmis</taxon>
    </lineage>
</organism>
<name>A0A6U4KF50_HEMAN</name>
<proteinExistence type="predicted"/>
<accession>A0A6U4KF50</accession>
<evidence type="ECO:0000259" key="1">
    <source>
        <dbReference type="Pfam" id="PF02036"/>
    </source>
</evidence>
<evidence type="ECO:0000313" key="2">
    <source>
        <dbReference type="EMBL" id="CAD8946210.1"/>
    </source>
</evidence>
<dbReference type="InterPro" id="IPR036527">
    <property type="entry name" value="SCP2_sterol-bd_dom_sf"/>
</dbReference>
<dbReference type="EMBL" id="HBFX01001282">
    <property type="protein sequence ID" value="CAD8946210.1"/>
    <property type="molecule type" value="Transcribed_RNA"/>
</dbReference>
<sequence length="111" mass="11959">MATAAAFKEIEGRLAANPAIVSKIKAVFEWHITGGGVYTMDLKGKGSIKEGKFNGKPDCVVTVAEQDFVDMLKGKTTSQKLFMKGKLKVKGGMQHAMKLGELMKSQPSAKL</sequence>
<dbReference type="GO" id="GO:0005829">
    <property type="term" value="C:cytosol"/>
    <property type="evidence" value="ECO:0007669"/>
    <property type="project" value="TreeGrafter"/>
</dbReference>
<dbReference type="PANTHER" id="PTHR10094">
    <property type="entry name" value="STEROL CARRIER PROTEIN 2 SCP-2 FAMILY PROTEIN"/>
    <property type="match status" value="1"/>
</dbReference>
<dbReference type="Pfam" id="PF02036">
    <property type="entry name" value="SCP2"/>
    <property type="match status" value="1"/>
</dbReference>
<dbReference type="PANTHER" id="PTHR10094:SF25">
    <property type="entry name" value="SCP2 STEROL-BINDING DOMAIN-CONTAINING PROTEIN 1"/>
    <property type="match status" value="1"/>
</dbReference>
<reference evidence="2" key="1">
    <citation type="submission" date="2021-01" db="EMBL/GenBank/DDBJ databases">
        <authorList>
            <person name="Corre E."/>
            <person name="Pelletier E."/>
            <person name="Niang G."/>
            <person name="Scheremetjew M."/>
            <person name="Finn R."/>
            <person name="Kale V."/>
            <person name="Holt S."/>
            <person name="Cochrane G."/>
            <person name="Meng A."/>
            <person name="Brown T."/>
            <person name="Cohen L."/>
        </authorList>
    </citation>
    <scope>NUCLEOTIDE SEQUENCE</scope>
    <source>
        <strain evidence="2">CCMP644</strain>
    </source>
</reference>
<gene>
    <name evidence="2" type="ORF">HAND00432_LOCUS728</name>
</gene>
<dbReference type="InterPro" id="IPR003033">
    <property type="entry name" value="SCP2_sterol-bd_dom"/>
</dbReference>